<dbReference type="InterPro" id="IPR013088">
    <property type="entry name" value="Znf_NHR/GATA"/>
</dbReference>
<dbReference type="EMBL" id="JAANQT010001297">
    <property type="protein sequence ID" value="KAG1305719.1"/>
    <property type="molecule type" value="Genomic_DNA"/>
</dbReference>
<evidence type="ECO:0000256" key="8">
    <source>
        <dbReference type="PROSITE-ProRule" id="PRU00094"/>
    </source>
</evidence>
<keyword evidence="5" id="KW-0805">Transcription regulation</keyword>
<dbReference type="PANTHER" id="PTHR10071">
    <property type="entry name" value="TRANSCRIPTION FACTOR GATA FAMILY MEMBER"/>
    <property type="match status" value="1"/>
</dbReference>
<dbReference type="GO" id="GO:0005634">
    <property type="term" value="C:nucleus"/>
    <property type="evidence" value="ECO:0007669"/>
    <property type="project" value="UniProtKB-SubCell"/>
</dbReference>
<dbReference type="PANTHER" id="PTHR10071:SF281">
    <property type="entry name" value="BOX A-BINDING FACTOR-RELATED"/>
    <property type="match status" value="1"/>
</dbReference>
<dbReference type="PROSITE" id="PS50114">
    <property type="entry name" value="GATA_ZN_FINGER_2"/>
    <property type="match status" value="2"/>
</dbReference>
<keyword evidence="3 8" id="KW-0863">Zinc-finger</keyword>
<dbReference type="Proteomes" id="UP000716291">
    <property type="component" value="Unassembled WGS sequence"/>
</dbReference>
<dbReference type="InterPro" id="IPR013860">
    <property type="entry name" value="AreA_GATA"/>
</dbReference>
<evidence type="ECO:0000256" key="5">
    <source>
        <dbReference type="ARBA" id="ARBA00023015"/>
    </source>
</evidence>
<dbReference type="AlphaFoldDB" id="A0A9P6X5Z4"/>
<dbReference type="Pfam" id="PF08550">
    <property type="entry name" value="GATA_AreA"/>
    <property type="match status" value="1"/>
</dbReference>
<dbReference type="CDD" id="cd00202">
    <property type="entry name" value="ZnF_GATA"/>
    <property type="match status" value="2"/>
</dbReference>
<evidence type="ECO:0000259" key="10">
    <source>
        <dbReference type="PROSITE" id="PS50114"/>
    </source>
</evidence>
<evidence type="ECO:0000313" key="11">
    <source>
        <dbReference type="EMBL" id="KAG1305719.1"/>
    </source>
</evidence>
<keyword evidence="12" id="KW-1185">Reference proteome</keyword>
<feature type="compositionally biased region" description="Polar residues" evidence="9">
    <location>
        <begin position="212"/>
        <end position="222"/>
    </location>
</feature>
<name>A0A9P6X5Z4_RHIOR</name>
<accession>A0A9P6X5Z4</accession>
<dbReference type="FunFam" id="3.30.50.10:FF:000007">
    <property type="entry name" value="Nitrogen regulatory AreA, N-terminal"/>
    <property type="match status" value="1"/>
</dbReference>
<evidence type="ECO:0000256" key="1">
    <source>
        <dbReference type="ARBA" id="ARBA00004123"/>
    </source>
</evidence>
<dbReference type="GO" id="GO:0000981">
    <property type="term" value="F:DNA-binding transcription factor activity, RNA polymerase II-specific"/>
    <property type="evidence" value="ECO:0007669"/>
    <property type="project" value="TreeGrafter"/>
</dbReference>
<reference evidence="11" key="1">
    <citation type="journal article" date="2020" name="Microb. Genom.">
        <title>Genetic diversity of clinical and environmental Mucorales isolates obtained from an investigation of mucormycosis cases among solid organ transplant recipients.</title>
        <authorList>
            <person name="Nguyen M.H."/>
            <person name="Kaul D."/>
            <person name="Muto C."/>
            <person name="Cheng S.J."/>
            <person name="Richter R.A."/>
            <person name="Bruno V.M."/>
            <person name="Liu G."/>
            <person name="Beyhan S."/>
            <person name="Sundermann A.J."/>
            <person name="Mounaud S."/>
            <person name="Pasculle A.W."/>
            <person name="Nierman W.C."/>
            <person name="Driscoll E."/>
            <person name="Cumbie R."/>
            <person name="Clancy C.J."/>
            <person name="Dupont C.L."/>
        </authorList>
    </citation>
    <scope>NUCLEOTIDE SEQUENCE</scope>
    <source>
        <strain evidence="11">GL11</strain>
    </source>
</reference>
<sequence>MAPLSFVIKGDKTFSPFSTFESEQDLCQSWKACAKIKNLLDHGPRLENLSWRLWFREQKKQNNFRALSSKTTRKLSINDSTVDLPIHYYEPQRQEGPMLTDYAYLPPAFTTTDQAIMDPVFHTFPDMDDGWDFGYPSPTNAYSPPTTANMLYDNTMVNATDSNALYVANTSMPPPPPTSTLHNKLLSQQSPFGHQESPLSVEDTSVISFSGYSMSAPSSPQDKLNKRPASSHAENKPVCTNCGATKTPLWRRSIEDDLLCNACGLYQKLHNAPRPKSLKPHNSKKELKEVEGPKLVCSNCSTIKTPLWRRDDEGAPLCNACGLYYKLHHERRPLSMKTDVIKKRQRYESSHARQARKINHKKLKEEQVTMQSDPSFMLMDDVFPTNTMMDDVLSNYC</sequence>
<dbReference type="Pfam" id="PF00320">
    <property type="entry name" value="GATA"/>
    <property type="match status" value="2"/>
</dbReference>
<dbReference type="GO" id="GO:0000978">
    <property type="term" value="F:RNA polymerase II cis-regulatory region sequence-specific DNA binding"/>
    <property type="evidence" value="ECO:0007669"/>
    <property type="project" value="TreeGrafter"/>
</dbReference>
<dbReference type="PROSITE" id="PS00344">
    <property type="entry name" value="GATA_ZN_FINGER_1"/>
    <property type="match status" value="1"/>
</dbReference>
<evidence type="ECO:0000256" key="6">
    <source>
        <dbReference type="ARBA" id="ARBA00023163"/>
    </source>
</evidence>
<dbReference type="InterPro" id="IPR000679">
    <property type="entry name" value="Znf_GATA"/>
</dbReference>
<dbReference type="SUPFAM" id="SSF57716">
    <property type="entry name" value="Glucocorticoid receptor-like (DNA-binding domain)"/>
    <property type="match status" value="2"/>
</dbReference>
<comment type="caution">
    <text evidence="11">The sequence shown here is derived from an EMBL/GenBank/DDBJ whole genome shotgun (WGS) entry which is preliminary data.</text>
</comment>
<feature type="domain" description="GATA-type" evidence="10">
    <location>
        <begin position="291"/>
        <end position="344"/>
    </location>
</feature>
<evidence type="ECO:0000256" key="7">
    <source>
        <dbReference type="ARBA" id="ARBA00023242"/>
    </source>
</evidence>
<keyword evidence="4" id="KW-0862">Zinc</keyword>
<comment type="subcellular location">
    <subcellularLocation>
        <location evidence="1">Nucleus</location>
    </subcellularLocation>
</comment>
<dbReference type="SMART" id="SM00401">
    <property type="entry name" value="ZnF_GATA"/>
    <property type="match status" value="2"/>
</dbReference>
<dbReference type="OrthoDB" id="515401at2759"/>
<evidence type="ECO:0000313" key="12">
    <source>
        <dbReference type="Proteomes" id="UP000716291"/>
    </source>
</evidence>
<dbReference type="Gene3D" id="3.30.50.10">
    <property type="entry name" value="Erythroid Transcription Factor GATA-1, subunit A"/>
    <property type="match status" value="2"/>
</dbReference>
<evidence type="ECO:0000256" key="2">
    <source>
        <dbReference type="ARBA" id="ARBA00022723"/>
    </source>
</evidence>
<dbReference type="GO" id="GO:0000122">
    <property type="term" value="P:negative regulation of transcription by RNA polymerase II"/>
    <property type="evidence" value="ECO:0007669"/>
    <property type="project" value="TreeGrafter"/>
</dbReference>
<keyword evidence="7" id="KW-0539">Nucleus</keyword>
<protein>
    <recommendedName>
        <fullName evidence="10">GATA-type domain-containing protein</fullName>
    </recommendedName>
</protein>
<dbReference type="GO" id="GO:0045944">
    <property type="term" value="P:positive regulation of transcription by RNA polymerase II"/>
    <property type="evidence" value="ECO:0007669"/>
    <property type="project" value="TreeGrafter"/>
</dbReference>
<proteinExistence type="predicted"/>
<keyword evidence="2" id="KW-0479">Metal-binding</keyword>
<evidence type="ECO:0000256" key="3">
    <source>
        <dbReference type="ARBA" id="ARBA00022771"/>
    </source>
</evidence>
<evidence type="ECO:0000256" key="4">
    <source>
        <dbReference type="ARBA" id="ARBA00022833"/>
    </source>
</evidence>
<dbReference type="GO" id="GO:0008270">
    <property type="term" value="F:zinc ion binding"/>
    <property type="evidence" value="ECO:0007669"/>
    <property type="project" value="UniProtKB-KW"/>
</dbReference>
<organism evidence="11 12">
    <name type="scientific">Rhizopus oryzae</name>
    <name type="common">Mucormycosis agent</name>
    <name type="synonym">Rhizopus arrhizus var. delemar</name>
    <dbReference type="NCBI Taxonomy" id="64495"/>
    <lineage>
        <taxon>Eukaryota</taxon>
        <taxon>Fungi</taxon>
        <taxon>Fungi incertae sedis</taxon>
        <taxon>Mucoromycota</taxon>
        <taxon>Mucoromycotina</taxon>
        <taxon>Mucoromycetes</taxon>
        <taxon>Mucorales</taxon>
        <taxon>Mucorineae</taxon>
        <taxon>Rhizopodaceae</taxon>
        <taxon>Rhizopus</taxon>
    </lineage>
</organism>
<dbReference type="InterPro" id="IPR039355">
    <property type="entry name" value="Transcription_factor_GATA"/>
</dbReference>
<feature type="domain" description="GATA-type" evidence="10">
    <location>
        <begin position="239"/>
        <end position="286"/>
    </location>
</feature>
<gene>
    <name evidence="11" type="ORF">G6F64_008155</name>
</gene>
<dbReference type="PRINTS" id="PR00619">
    <property type="entry name" value="GATAZNFINGER"/>
</dbReference>
<evidence type="ECO:0000256" key="9">
    <source>
        <dbReference type="SAM" id="MobiDB-lite"/>
    </source>
</evidence>
<feature type="region of interest" description="Disordered" evidence="9">
    <location>
        <begin position="212"/>
        <end position="235"/>
    </location>
</feature>
<keyword evidence="6" id="KW-0804">Transcription</keyword>